<proteinExistence type="predicted"/>
<dbReference type="RefSeq" id="WP_116775340.1">
    <property type="nucleotide sequence ID" value="NZ_QDKG01000002.1"/>
</dbReference>
<dbReference type="Gene3D" id="2.160.20.120">
    <property type="match status" value="1"/>
</dbReference>
<accession>A0A2T8HK03</accession>
<comment type="caution">
    <text evidence="1">The sequence shown here is derived from an EMBL/GenBank/DDBJ whole genome shotgun (WGS) entry which is preliminary data.</text>
</comment>
<dbReference type="AlphaFoldDB" id="A0A2T8HK03"/>
<dbReference type="EMBL" id="QDKG01000002">
    <property type="protein sequence ID" value="PVH25769.1"/>
    <property type="molecule type" value="Genomic_DNA"/>
</dbReference>
<reference evidence="1 2" key="1">
    <citation type="submission" date="2018-04" db="EMBL/GenBank/DDBJ databases">
        <title>Sphingobacterium cortibacter sp. nov.</title>
        <authorList>
            <person name="Li Y."/>
        </authorList>
    </citation>
    <scope>NUCLEOTIDE SEQUENCE [LARGE SCALE GENOMIC DNA]</scope>
    <source>
        <strain evidence="1 2">2c-3</strain>
    </source>
</reference>
<evidence type="ECO:0000313" key="2">
    <source>
        <dbReference type="Proteomes" id="UP000245627"/>
    </source>
</evidence>
<gene>
    <name evidence="1" type="ORF">DC487_07490</name>
</gene>
<organism evidence="1 2">
    <name type="scientific">Sphingobacterium corticibacter</name>
    <dbReference type="NCBI Taxonomy" id="2171749"/>
    <lineage>
        <taxon>Bacteria</taxon>
        <taxon>Pseudomonadati</taxon>
        <taxon>Bacteroidota</taxon>
        <taxon>Sphingobacteriia</taxon>
        <taxon>Sphingobacteriales</taxon>
        <taxon>Sphingobacteriaceae</taxon>
        <taxon>Sphingobacterium</taxon>
    </lineage>
</organism>
<sequence>MKTSHILFASTLALLLLVACVPQLVGLIKYNHENKPADFMSRFWAEHFNRDQGEKVLERFHYIHVDGQDKRISLHVNKSQSDTVKAWNVSTKDLKMEVKNDTLYLKQLNKDGFYLILDVPNPIRDLTVNQSKLSASIAEDLMNDMQLNILGGSDLTLGPPYRGEEDTIQRVIPNLRFVISGKSRAFIDNYSVEQVNANLQDGLLRYSQNLKVDTMTVKLVGKSNVSSIRYDENNQIGLLNVSGDQKYFRKEFVGQNVHLNLTN</sequence>
<protein>
    <submittedName>
        <fullName evidence="1">Uncharacterized protein</fullName>
    </submittedName>
</protein>
<keyword evidence="2" id="KW-1185">Reference proteome</keyword>
<name>A0A2T8HK03_9SPHI</name>
<dbReference type="PROSITE" id="PS51257">
    <property type="entry name" value="PROKAR_LIPOPROTEIN"/>
    <property type="match status" value="1"/>
</dbReference>
<evidence type="ECO:0000313" key="1">
    <source>
        <dbReference type="EMBL" id="PVH25769.1"/>
    </source>
</evidence>
<dbReference type="Proteomes" id="UP000245627">
    <property type="component" value="Unassembled WGS sequence"/>
</dbReference>
<dbReference type="OrthoDB" id="710627at2"/>